<feature type="domain" description="Response regulatory" evidence="2">
    <location>
        <begin position="12"/>
        <end position="124"/>
    </location>
</feature>
<sequence>MTDAQLRLDHHRILVVEDEGMIALDLAQALENLGAEVVGPAADIKSARALLADARSPISIAILDINLRGELVFPLADELRARQTPFMFASAYEHPMLPPHFASVPIWGKPLDTAAFARALAGLLANRPKPANRR</sequence>
<protein>
    <recommendedName>
        <fullName evidence="2">Response regulatory domain-containing protein</fullName>
    </recommendedName>
</protein>
<dbReference type="InterPro" id="IPR011006">
    <property type="entry name" value="CheY-like_superfamily"/>
</dbReference>
<name>A0A917I6D1_9HYPH</name>
<feature type="modified residue" description="4-aspartylphosphate" evidence="1">
    <location>
        <position position="64"/>
    </location>
</feature>
<dbReference type="PROSITE" id="PS50110">
    <property type="entry name" value="RESPONSE_REGULATORY"/>
    <property type="match status" value="1"/>
</dbReference>
<evidence type="ECO:0000313" key="4">
    <source>
        <dbReference type="Proteomes" id="UP000603912"/>
    </source>
</evidence>
<dbReference type="Proteomes" id="UP000603912">
    <property type="component" value="Unassembled WGS sequence"/>
</dbReference>
<dbReference type="GO" id="GO:0000160">
    <property type="term" value="P:phosphorelay signal transduction system"/>
    <property type="evidence" value="ECO:0007669"/>
    <property type="project" value="InterPro"/>
</dbReference>
<evidence type="ECO:0000313" key="3">
    <source>
        <dbReference type="EMBL" id="GGH17630.1"/>
    </source>
</evidence>
<dbReference type="Gene3D" id="3.40.50.2300">
    <property type="match status" value="1"/>
</dbReference>
<organism evidence="3 4">
    <name type="scientific">Alsobacter metallidurans</name>
    <dbReference type="NCBI Taxonomy" id="340221"/>
    <lineage>
        <taxon>Bacteria</taxon>
        <taxon>Pseudomonadati</taxon>
        <taxon>Pseudomonadota</taxon>
        <taxon>Alphaproteobacteria</taxon>
        <taxon>Hyphomicrobiales</taxon>
        <taxon>Alsobacteraceae</taxon>
        <taxon>Alsobacter</taxon>
    </lineage>
</organism>
<keyword evidence="4" id="KW-1185">Reference proteome</keyword>
<reference evidence="3" key="2">
    <citation type="submission" date="2020-09" db="EMBL/GenBank/DDBJ databases">
        <authorList>
            <person name="Sun Q."/>
            <person name="Zhou Y."/>
        </authorList>
    </citation>
    <scope>NUCLEOTIDE SEQUENCE</scope>
    <source>
        <strain evidence="3">CGMCC 1.12214</strain>
    </source>
</reference>
<dbReference type="InterPro" id="IPR001789">
    <property type="entry name" value="Sig_transdc_resp-reg_receiver"/>
</dbReference>
<evidence type="ECO:0000259" key="2">
    <source>
        <dbReference type="PROSITE" id="PS50110"/>
    </source>
</evidence>
<dbReference type="EMBL" id="BMES01000001">
    <property type="protein sequence ID" value="GGH17630.1"/>
    <property type="molecule type" value="Genomic_DNA"/>
</dbReference>
<dbReference type="RefSeq" id="WP_188517398.1">
    <property type="nucleotide sequence ID" value="NZ_BMES01000001.1"/>
</dbReference>
<evidence type="ECO:0000256" key="1">
    <source>
        <dbReference type="PROSITE-ProRule" id="PRU00169"/>
    </source>
</evidence>
<dbReference type="AlphaFoldDB" id="A0A917I6D1"/>
<keyword evidence="1" id="KW-0597">Phosphoprotein</keyword>
<comment type="caution">
    <text evidence="3">The sequence shown here is derived from an EMBL/GenBank/DDBJ whole genome shotgun (WGS) entry which is preliminary data.</text>
</comment>
<dbReference type="SMART" id="SM00448">
    <property type="entry name" value="REC"/>
    <property type="match status" value="1"/>
</dbReference>
<dbReference type="SUPFAM" id="SSF52172">
    <property type="entry name" value="CheY-like"/>
    <property type="match status" value="1"/>
</dbReference>
<reference evidence="3" key="1">
    <citation type="journal article" date="2014" name="Int. J. Syst. Evol. Microbiol.">
        <title>Complete genome sequence of Corynebacterium casei LMG S-19264T (=DSM 44701T), isolated from a smear-ripened cheese.</title>
        <authorList>
            <consortium name="US DOE Joint Genome Institute (JGI-PGF)"/>
            <person name="Walter F."/>
            <person name="Albersmeier A."/>
            <person name="Kalinowski J."/>
            <person name="Ruckert C."/>
        </authorList>
    </citation>
    <scope>NUCLEOTIDE SEQUENCE</scope>
    <source>
        <strain evidence="3">CGMCC 1.12214</strain>
    </source>
</reference>
<gene>
    <name evidence="3" type="ORF">GCM10007036_19210</name>
</gene>
<accession>A0A917I6D1</accession>
<proteinExistence type="predicted"/>